<dbReference type="AlphaFoldDB" id="A0A9X3JFG4"/>
<dbReference type="InterPro" id="IPR009693">
    <property type="entry name" value="Glucitol_operon_activator"/>
</dbReference>
<protein>
    <submittedName>
        <fullName evidence="1">Transcriptional regulator GutM</fullName>
    </submittedName>
</protein>
<sequence length="161" mass="18355">MSFLMLFGIIAVSAYGIQILLGYQQIKEFNKVYLEVRNKGRVVIGRNPGRLKAGTLILFGIDDKDIIFAAYKMQGVTVFSKFKALEQFIGQDIHFIDQKHPLVQKENRLTQIAMEDARNLFINYQLGIHVEEEKPSPLRKLGQVTSHLFDDLKSKVKGSVQ</sequence>
<keyword evidence="2" id="KW-1185">Reference proteome</keyword>
<dbReference type="PIRSF" id="PIRSF011474">
    <property type="entry name" value="Glucitol_operon_activator"/>
    <property type="match status" value="1"/>
</dbReference>
<evidence type="ECO:0000313" key="1">
    <source>
        <dbReference type="EMBL" id="MCZ0725891.1"/>
    </source>
</evidence>
<dbReference type="RefSeq" id="WP_268752198.1">
    <property type="nucleotide sequence ID" value="NZ_JAPRFQ010000001.1"/>
</dbReference>
<name>A0A9X3JFG4_9LACT</name>
<gene>
    <name evidence="1" type="ORF">OW157_04815</name>
</gene>
<reference evidence="1" key="1">
    <citation type="submission" date="2022-12" db="EMBL/GenBank/DDBJ databases">
        <title>Description and comparative metabolic analysis of Aerococcus sp. nov., isolated from the feces of a pig.</title>
        <authorList>
            <person name="Chang Y.-H."/>
        </authorList>
    </citation>
    <scope>NUCLEOTIDE SEQUENCE</scope>
    <source>
        <strain evidence="1">YH-aer222</strain>
    </source>
</reference>
<comment type="caution">
    <text evidence="1">The sequence shown here is derived from an EMBL/GenBank/DDBJ whole genome shotgun (WGS) entry which is preliminary data.</text>
</comment>
<organism evidence="1 2">
    <name type="scientific">Aerococcus kribbianus</name>
    <dbReference type="NCBI Taxonomy" id="2999064"/>
    <lineage>
        <taxon>Bacteria</taxon>
        <taxon>Bacillati</taxon>
        <taxon>Bacillota</taxon>
        <taxon>Bacilli</taxon>
        <taxon>Lactobacillales</taxon>
        <taxon>Aerococcaceae</taxon>
        <taxon>Aerococcus</taxon>
    </lineage>
</organism>
<dbReference type="Pfam" id="PF06923">
    <property type="entry name" value="GutM"/>
    <property type="match status" value="1"/>
</dbReference>
<dbReference type="Proteomes" id="UP001146670">
    <property type="component" value="Unassembled WGS sequence"/>
</dbReference>
<evidence type="ECO:0000313" key="2">
    <source>
        <dbReference type="Proteomes" id="UP001146670"/>
    </source>
</evidence>
<dbReference type="EMBL" id="JAPRFR010000001">
    <property type="protein sequence ID" value="MCZ0725891.1"/>
    <property type="molecule type" value="Genomic_DNA"/>
</dbReference>
<proteinExistence type="predicted"/>
<accession>A0A9X3JFG4</accession>